<dbReference type="PANTHER" id="PTHR35457">
    <property type="entry name" value="HEME A SYNTHASE"/>
    <property type="match status" value="1"/>
</dbReference>
<protein>
    <submittedName>
        <fullName evidence="13">COX15/CtaA family protein</fullName>
    </submittedName>
</protein>
<feature type="transmembrane region" description="Helical" evidence="12">
    <location>
        <begin position="180"/>
        <end position="198"/>
    </location>
</feature>
<feature type="transmembrane region" description="Helical" evidence="12">
    <location>
        <begin position="83"/>
        <end position="102"/>
    </location>
</feature>
<evidence type="ECO:0000313" key="13">
    <source>
        <dbReference type="EMBL" id="MDI9874743.1"/>
    </source>
</evidence>
<gene>
    <name evidence="13" type="ORF">QM481_09410</name>
</gene>
<comment type="subcellular location">
    <subcellularLocation>
        <location evidence="1">Membrane</location>
        <topology evidence="1">Multi-pass membrane protein</topology>
    </subcellularLocation>
</comment>
<evidence type="ECO:0000256" key="11">
    <source>
        <dbReference type="ARBA" id="ARBA00023444"/>
    </source>
</evidence>
<feature type="transmembrane region" description="Helical" evidence="12">
    <location>
        <begin position="227"/>
        <end position="245"/>
    </location>
</feature>
<dbReference type="PANTHER" id="PTHR35457:SF1">
    <property type="entry name" value="HEME A SYNTHASE"/>
    <property type="match status" value="1"/>
</dbReference>
<proteinExistence type="predicted"/>
<dbReference type="Pfam" id="PF02628">
    <property type="entry name" value="COX15-CtaA"/>
    <property type="match status" value="1"/>
</dbReference>
<evidence type="ECO:0000256" key="7">
    <source>
        <dbReference type="ARBA" id="ARBA00023004"/>
    </source>
</evidence>
<evidence type="ECO:0000256" key="1">
    <source>
        <dbReference type="ARBA" id="ARBA00004141"/>
    </source>
</evidence>
<feature type="transmembrane region" description="Helical" evidence="12">
    <location>
        <begin position="257"/>
        <end position="283"/>
    </location>
</feature>
<evidence type="ECO:0000256" key="6">
    <source>
        <dbReference type="ARBA" id="ARBA00023002"/>
    </source>
</evidence>
<evidence type="ECO:0000256" key="4">
    <source>
        <dbReference type="ARBA" id="ARBA00022723"/>
    </source>
</evidence>
<feature type="transmembrane region" description="Helical" evidence="12">
    <location>
        <begin position="138"/>
        <end position="159"/>
    </location>
</feature>
<keyword evidence="9 12" id="KW-0472">Membrane</keyword>
<feature type="transmembrane region" description="Helical" evidence="12">
    <location>
        <begin position="289"/>
        <end position="309"/>
    </location>
</feature>
<keyword evidence="2" id="KW-1003">Cell membrane</keyword>
<dbReference type="InterPro" id="IPR003780">
    <property type="entry name" value="COX15/CtaA_fam"/>
</dbReference>
<keyword evidence="14" id="KW-1185">Reference proteome</keyword>
<reference evidence="13 14" key="1">
    <citation type="submission" date="2023-05" db="EMBL/GenBank/DDBJ databases">
        <title>Novel species of genus Flectobacillus isolated from stream in China.</title>
        <authorList>
            <person name="Lu H."/>
        </authorList>
    </citation>
    <scope>NUCLEOTIDE SEQUENCE [LARGE SCALE GENOMIC DNA]</scope>
    <source>
        <strain evidence="13 14">LFS242W</strain>
    </source>
</reference>
<evidence type="ECO:0000313" key="14">
    <source>
        <dbReference type="Proteomes" id="UP001225761"/>
    </source>
</evidence>
<dbReference type="EMBL" id="JASHIE010000005">
    <property type="protein sequence ID" value="MDI9874743.1"/>
    <property type="molecule type" value="Genomic_DNA"/>
</dbReference>
<sequence length="320" mass="35714">MWFRKLGLVTIVSIYLLVLAGGIVRSTGSGMGCPDWPKCFGMWVPPTEVSQLPPNYQEIYAEKLHGEVEFNSVKTWIEYVNRLVGAFTGIVVFGVFVASFSYRKRDKKLIFLSFLSVILIGANAALGKFVVDSFLKPGVVTAHMLLAILVVFVLLYSIARAWSEVIETEKVTNKPTLNKILLLLLILSTAQVLIGTQVREAIDKIIANPIFGYDRSTWIEQLGLSFYIHRSFSLVLLGLHVYLIIQLKKNIQAEGILYKFFKALVLLVIVEIVSGAVMAYFSVPAYIQPVHLTLAIVALGLQFVILLLLNSEKVFQKETA</sequence>
<organism evidence="13 14">
    <name type="scientific">Flectobacillus rivi</name>
    <dbReference type="NCBI Taxonomy" id="2984209"/>
    <lineage>
        <taxon>Bacteria</taxon>
        <taxon>Pseudomonadati</taxon>
        <taxon>Bacteroidota</taxon>
        <taxon>Cytophagia</taxon>
        <taxon>Cytophagales</taxon>
        <taxon>Flectobacillaceae</taxon>
        <taxon>Flectobacillus</taxon>
    </lineage>
</organism>
<evidence type="ECO:0000256" key="2">
    <source>
        <dbReference type="ARBA" id="ARBA00022475"/>
    </source>
</evidence>
<keyword evidence="5 12" id="KW-1133">Transmembrane helix</keyword>
<keyword evidence="4" id="KW-0479">Metal-binding</keyword>
<comment type="caution">
    <text evidence="13">The sequence shown here is derived from an EMBL/GenBank/DDBJ whole genome shotgun (WGS) entry which is preliminary data.</text>
</comment>
<dbReference type="InterPro" id="IPR050450">
    <property type="entry name" value="COX15/CtaA_HemeA_synthase"/>
</dbReference>
<evidence type="ECO:0000256" key="12">
    <source>
        <dbReference type="SAM" id="Phobius"/>
    </source>
</evidence>
<feature type="transmembrane region" description="Helical" evidence="12">
    <location>
        <begin position="109"/>
        <end position="126"/>
    </location>
</feature>
<keyword evidence="7" id="KW-0408">Iron</keyword>
<keyword evidence="3 12" id="KW-0812">Transmembrane</keyword>
<dbReference type="RefSeq" id="WP_283381550.1">
    <property type="nucleotide sequence ID" value="NZ_JASHIE010000005.1"/>
</dbReference>
<evidence type="ECO:0000256" key="9">
    <source>
        <dbReference type="ARBA" id="ARBA00023136"/>
    </source>
</evidence>
<keyword evidence="8" id="KW-0350">Heme biosynthesis</keyword>
<name>A0ABT6Z0S3_9BACT</name>
<keyword evidence="10" id="KW-1015">Disulfide bond</keyword>
<dbReference type="Proteomes" id="UP001225761">
    <property type="component" value="Unassembled WGS sequence"/>
</dbReference>
<evidence type="ECO:0000256" key="5">
    <source>
        <dbReference type="ARBA" id="ARBA00022989"/>
    </source>
</evidence>
<evidence type="ECO:0000256" key="10">
    <source>
        <dbReference type="ARBA" id="ARBA00023157"/>
    </source>
</evidence>
<accession>A0ABT6Z0S3</accession>
<evidence type="ECO:0000256" key="8">
    <source>
        <dbReference type="ARBA" id="ARBA00023133"/>
    </source>
</evidence>
<evidence type="ECO:0000256" key="3">
    <source>
        <dbReference type="ARBA" id="ARBA00022692"/>
    </source>
</evidence>
<comment type="pathway">
    <text evidence="11">Porphyrin-containing compound metabolism.</text>
</comment>
<keyword evidence="6" id="KW-0560">Oxidoreductase</keyword>